<comment type="caution">
    <text evidence="3">The sequence shown here is derived from an EMBL/GenBank/DDBJ whole genome shotgun (WGS) entry which is preliminary data.</text>
</comment>
<feature type="compositionally biased region" description="Low complexity" evidence="1">
    <location>
        <begin position="238"/>
        <end position="249"/>
    </location>
</feature>
<gene>
    <name evidence="3" type="ORF">P4O66_013305</name>
</gene>
<protein>
    <recommendedName>
        <fullName evidence="2">SERTA domain-containing protein</fullName>
    </recommendedName>
</protein>
<feature type="non-terminal residue" evidence="3">
    <location>
        <position position="1"/>
    </location>
</feature>
<proteinExistence type="predicted"/>
<dbReference type="InterPro" id="IPR009263">
    <property type="entry name" value="SERTA_dom"/>
</dbReference>
<feature type="region of interest" description="Disordered" evidence="1">
    <location>
        <begin position="168"/>
        <end position="189"/>
    </location>
</feature>
<dbReference type="EMBL" id="JAROKS010000020">
    <property type="protein sequence ID" value="KAK1791288.1"/>
    <property type="molecule type" value="Genomic_DNA"/>
</dbReference>
<reference evidence="3" key="1">
    <citation type="submission" date="2023-03" db="EMBL/GenBank/DDBJ databases">
        <title>Electrophorus voltai genome.</title>
        <authorList>
            <person name="Bian C."/>
        </authorList>
    </citation>
    <scope>NUCLEOTIDE SEQUENCE</scope>
    <source>
        <strain evidence="3">CB-2022</strain>
        <tissue evidence="3">Muscle</tissue>
    </source>
</reference>
<dbReference type="Proteomes" id="UP001239994">
    <property type="component" value="Unassembled WGS sequence"/>
</dbReference>
<organism evidence="3 4">
    <name type="scientific">Electrophorus voltai</name>
    <dbReference type="NCBI Taxonomy" id="2609070"/>
    <lineage>
        <taxon>Eukaryota</taxon>
        <taxon>Metazoa</taxon>
        <taxon>Chordata</taxon>
        <taxon>Craniata</taxon>
        <taxon>Vertebrata</taxon>
        <taxon>Euteleostomi</taxon>
        <taxon>Actinopterygii</taxon>
        <taxon>Neopterygii</taxon>
        <taxon>Teleostei</taxon>
        <taxon>Ostariophysi</taxon>
        <taxon>Gymnotiformes</taxon>
        <taxon>Gymnotoidei</taxon>
        <taxon>Gymnotidae</taxon>
        <taxon>Electrophorus</taxon>
    </lineage>
</organism>
<feature type="region of interest" description="Disordered" evidence="1">
    <location>
        <begin position="40"/>
        <end position="60"/>
    </location>
</feature>
<sequence>RGKAMTLVLSMNPFCDHEPEAPPPLYQPIWESEHCSKSCVSTPTPSGGDAQELTDGSEPPCRRAPDHVTMSRIAYFKRKYVEDDDLPLSFRSYCHTVPPVLEEHAHILRLSLEKMRFIDDPEAFLRRSVLINNLLRRLRTEILLQRDWRFPPAPAAMPCTVSMTAPAPVSAHGHTHPHASPASRPCFALPSPHRKRLRLVRGEATDRMPTCCCLFAAGRYLQLPLCVYEGAAHCVAQPSSSSSLPGSSSAERFEPLLDEEEDEDEDEEEEEEEESDGEEGLGALCPGLDLCEAAVRAGSRERTRTRARTRELGHRGGGARGREKEREKPKGRGGETIAAGSSRWMPDGMETGHQGALIWAQ</sequence>
<dbReference type="PROSITE" id="PS51053">
    <property type="entry name" value="SERTA"/>
    <property type="match status" value="1"/>
</dbReference>
<feature type="non-terminal residue" evidence="3">
    <location>
        <position position="361"/>
    </location>
</feature>
<evidence type="ECO:0000313" key="3">
    <source>
        <dbReference type="EMBL" id="KAK1791288.1"/>
    </source>
</evidence>
<feature type="region of interest" description="Disordered" evidence="1">
    <location>
        <begin position="237"/>
        <end position="284"/>
    </location>
</feature>
<evidence type="ECO:0000259" key="2">
    <source>
        <dbReference type="PROSITE" id="PS51053"/>
    </source>
</evidence>
<feature type="compositionally biased region" description="Basic and acidic residues" evidence="1">
    <location>
        <begin position="298"/>
        <end position="333"/>
    </location>
</feature>
<evidence type="ECO:0000256" key="1">
    <source>
        <dbReference type="SAM" id="MobiDB-lite"/>
    </source>
</evidence>
<keyword evidence="4" id="KW-1185">Reference proteome</keyword>
<dbReference type="AlphaFoldDB" id="A0AAD8Z4J7"/>
<accession>A0AAD8Z4J7</accession>
<feature type="region of interest" description="Disordered" evidence="1">
    <location>
        <begin position="296"/>
        <end position="361"/>
    </location>
</feature>
<dbReference type="InterPro" id="IPR029708">
    <property type="entry name" value="SERTAD4"/>
</dbReference>
<dbReference type="Pfam" id="PF06031">
    <property type="entry name" value="SERTA"/>
    <property type="match status" value="1"/>
</dbReference>
<name>A0AAD8Z4J7_9TELE</name>
<dbReference type="PANTHER" id="PTHR14272">
    <property type="entry name" value="SERTA DOMAIN-CONTAINING PROTEIN 4"/>
    <property type="match status" value="1"/>
</dbReference>
<dbReference type="GO" id="GO:0005634">
    <property type="term" value="C:nucleus"/>
    <property type="evidence" value="ECO:0007669"/>
    <property type="project" value="InterPro"/>
</dbReference>
<evidence type="ECO:0000313" key="4">
    <source>
        <dbReference type="Proteomes" id="UP001239994"/>
    </source>
</evidence>
<feature type="domain" description="SERTA" evidence="2">
    <location>
        <begin position="100"/>
        <end position="146"/>
    </location>
</feature>
<feature type="compositionally biased region" description="Acidic residues" evidence="1">
    <location>
        <begin position="256"/>
        <end position="279"/>
    </location>
</feature>
<dbReference type="PANTHER" id="PTHR14272:SF4">
    <property type="entry name" value="SERTA DOMAIN-CONTAINING PROTEIN 4"/>
    <property type="match status" value="1"/>
</dbReference>